<comment type="similarity">
    <text evidence="2">Belongs to the bacterial solute-binding protein 8 family.</text>
</comment>
<dbReference type="AlphaFoldDB" id="A0A3M8BBR4"/>
<sequence>MKKLARALAAVGCLALLLAGCGSPQASGGESASARKEIVKLNGDVISIPVKPKRIAALSGSTEELLLLGIEPIASGNVDYGNRKQFSPTIADRLDKDVVNLGWYGEPISLEAVMAVEPDLILLGALFNEDSYEQLSKIAPTVQVPHPYYEWRNRLNFWADLFGEQEKKDQWLGEYAKKAEEWKQKLAPVVKEETFAILETYPQSLAELLYDDFGLKRATGIPKPEHWGGMELSLEALSSLNPDHLLLMESSEHKMSDSNVWKGLKAVQNGHVYKISQVDNYNYSFTAIGRMQLLDKLGNQILQRQ</sequence>
<evidence type="ECO:0000256" key="1">
    <source>
        <dbReference type="ARBA" id="ARBA00004196"/>
    </source>
</evidence>
<evidence type="ECO:0000256" key="2">
    <source>
        <dbReference type="ARBA" id="ARBA00008814"/>
    </source>
</evidence>
<feature type="chain" id="PRO_5039318092" evidence="5">
    <location>
        <begin position="29"/>
        <end position="305"/>
    </location>
</feature>
<dbReference type="InterPro" id="IPR002491">
    <property type="entry name" value="ABC_transptr_periplasmic_BD"/>
</dbReference>
<dbReference type="Proteomes" id="UP000317180">
    <property type="component" value="Unassembled WGS sequence"/>
</dbReference>
<dbReference type="GeneID" id="82811646"/>
<feature type="signal peptide" evidence="5">
    <location>
        <begin position="1"/>
        <end position="28"/>
    </location>
</feature>
<evidence type="ECO:0000313" key="9">
    <source>
        <dbReference type="Proteomes" id="UP000276178"/>
    </source>
</evidence>
<dbReference type="Pfam" id="PF01497">
    <property type="entry name" value="Peripla_BP_2"/>
    <property type="match status" value="1"/>
</dbReference>
<proteinExistence type="inferred from homology"/>
<dbReference type="GO" id="GO:0030288">
    <property type="term" value="C:outer membrane-bounded periplasmic space"/>
    <property type="evidence" value="ECO:0007669"/>
    <property type="project" value="TreeGrafter"/>
</dbReference>
<dbReference type="PANTHER" id="PTHR30532:SF21">
    <property type="entry name" value="SIDEROPHORE-BINDING LIPOPROTEIN YFIY-RELATED"/>
    <property type="match status" value="1"/>
</dbReference>
<keyword evidence="10" id="KW-1185">Reference proteome</keyword>
<evidence type="ECO:0000256" key="3">
    <source>
        <dbReference type="ARBA" id="ARBA00022448"/>
    </source>
</evidence>
<reference evidence="7 10" key="2">
    <citation type="submission" date="2019-06" db="EMBL/GenBank/DDBJ databases">
        <title>Whole genome shotgun sequence of Brevibacillus agri NBRC 15538.</title>
        <authorList>
            <person name="Hosoyama A."/>
            <person name="Uohara A."/>
            <person name="Ohji S."/>
            <person name="Ichikawa N."/>
        </authorList>
    </citation>
    <scope>NUCLEOTIDE SEQUENCE [LARGE SCALE GENOMIC DNA]</scope>
    <source>
        <strain evidence="7 10">NBRC 15538</strain>
    </source>
</reference>
<dbReference type="EMBL" id="RHHN01000008">
    <property type="protein sequence ID" value="RNB60884.1"/>
    <property type="molecule type" value="Genomic_DNA"/>
</dbReference>
<evidence type="ECO:0000313" key="8">
    <source>
        <dbReference type="EMBL" id="RNB60884.1"/>
    </source>
</evidence>
<keyword evidence="3" id="KW-0813">Transport</keyword>
<dbReference type="PANTHER" id="PTHR30532">
    <property type="entry name" value="IRON III DICITRATE-BINDING PERIPLASMIC PROTEIN"/>
    <property type="match status" value="1"/>
</dbReference>
<protein>
    <submittedName>
        <fullName evidence="7 8">ABC transporter substrate-binding protein</fullName>
    </submittedName>
</protein>
<evidence type="ECO:0000256" key="4">
    <source>
        <dbReference type="ARBA" id="ARBA00022729"/>
    </source>
</evidence>
<comment type="caution">
    <text evidence="8">The sequence shown here is derived from an EMBL/GenBank/DDBJ whole genome shotgun (WGS) entry which is preliminary data.</text>
</comment>
<evidence type="ECO:0000313" key="10">
    <source>
        <dbReference type="Proteomes" id="UP000317180"/>
    </source>
</evidence>
<dbReference type="Proteomes" id="UP000276178">
    <property type="component" value="Unassembled WGS sequence"/>
</dbReference>
<keyword evidence="4 5" id="KW-0732">Signal</keyword>
<feature type="domain" description="Fe/B12 periplasmic-binding" evidence="6">
    <location>
        <begin position="53"/>
        <end position="305"/>
    </location>
</feature>
<dbReference type="InterPro" id="IPR051313">
    <property type="entry name" value="Bact_iron-sidero_bind"/>
</dbReference>
<evidence type="ECO:0000259" key="6">
    <source>
        <dbReference type="PROSITE" id="PS50983"/>
    </source>
</evidence>
<reference evidence="8 9" key="1">
    <citation type="submission" date="2018-10" db="EMBL/GenBank/DDBJ databases">
        <title>Phylogenomics of Brevibacillus.</title>
        <authorList>
            <person name="Dunlap C."/>
        </authorList>
    </citation>
    <scope>NUCLEOTIDE SEQUENCE [LARGE SCALE GENOMIC DNA]</scope>
    <source>
        <strain evidence="8 9">NRRL NRS 1219</strain>
    </source>
</reference>
<dbReference type="PROSITE" id="PS50983">
    <property type="entry name" value="FE_B12_PBP"/>
    <property type="match status" value="1"/>
</dbReference>
<dbReference type="EMBL" id="BJOD01000004">
    <property type="protein sequence ID" value="GED24444.1"/>
    <property type="molecule type" value="Genomic_DNA"/>
</dbReference>
<name>A0A3M8BBR4_9BACL</name>
<dbReference type="PROSITE" id="PS51257">
    <property type="entry name" value="PROKAR_LIPOPROTEIN"/>
    <property type="match status" value="1"/>
</dbReference>
<evidence type="ECO:0000256" key="5">
    <source>
        <dbReference type="SAM" id="SignalP"/>
    </source>
</evidence>
<accession>A0A3M8BBR4</accession>
<dbReference type="GO" id="GO:1901678">
    <property type="term" value="P:iron coordination entity transport"/>
    <property type="evidence" value="ECO:0007669"/>
    <property type="project" value="UniProtKB-ARBA"/>
</dbReference>
<gene>
    <name evidence="7" type="ORF">BAG01nite_05460</name>
    <name evidence="8" type="ORF">EB820_01790</name>
</gene>
<dbReference type="RefSeq" id="WP_005831922.1">
    <property type="nucleotide sequence ID" value="NZ_BJOD01000004.1"/>
</dbReference>
<dbReference type="OrthoDB" id="63946at2"/>
<comment type="subcellular location">
    <subcellularLocation>
        <location evidence="1">Cell envelope</location>
    </subcellularLocation>
</comment>
<evidence type="ECO:0000313" key="7">
    <source>
        <dbReference type="EMBL" id="GED24444.1"/>
    </source>
</evidence>
<dbReference type="SUPFAM" id="SSF53807">
    <property type="entry name" value="Helical backbone' metal receptor"/>
    <property type="match status" value="1"/>
</dbReference>
<organism evidence="8 9">
    <name type="scientific">Brevibacillus agri</name>
    <dbReference type="NCBI Taxonomy" id="51101"/>
    <lineage>
        <taxon>Bacteria</taxon>
        <taxon>Bacillati</taxon>
        <taxon>Bacillota</taxon>
        <taxon>Bacilli</taxon>
        <taxon>Bacillales</taxon>
        <taxon>Paenibacillaceae</taxon>
        <taxon>Brevibacillus</taxon>
    </lineage>
</organism>
<dbReference type="Gene3D" id="3.40.50.1980">
    <property type="entry name" value="Nitrogenase molybdenum iron protein domain"/>
    <property type="match status" value="2"/>
</dbReference>